<dbReference type="Gene3D" id="3.30.1310.10">
    <property type="entry name" value="Nucleoid-associated protein YbaB-like domain"/>
    <property type="match status" value="1"/>
</dbReference>
<dbReference type="EMBL" id="SJPI01000002">
    <property type="protein sequence ID" value="TWT51363.1"/>
    <property type="molecule type" value="Genomic_DNA"/>
</dbReference>
<evidence type="ECO:0000313" key="2">
    <source>
        <dbReference type="Proteomes" id="UP000316598"/>
    </source>
</evidence>
<comment type="caution">
    <text evidence="1">The sequence shown here is derived from an EMBL/GenBank/DDBJ whole genome shotgun (WGS) entry which is preliminary data.</text>
</comment>
<dbReference type="Proteomes" id="UP000316598">
    <property type="component" value="Unassembled WGS sequence"/>
</dbReference>
<protein>
    <submittedName>
        <fullName evidence="1">Nucleoid-associated protein</fullName>
    </submittedName>
</protein>
<dbReference type="RefSeq" id="WP_146516429.1">
    <property type="nucleotide sequence ID" value="NZ_SJPI01000002.1"/>
</dbReference>
<dbReference type="GO" id="GO:0003677">
    <property type="term" value="F:DNA binding"/>
    <property type="evidence" value="ECO:0007669"/>
    <property type="project" value="InterPro"/>
</dbReference>
<dbReference type="InterPro" id="IPR036894">
    <property type="entry name" value="YbaB-like_sf"/>
</dbReference>
<dbReference type="InterPro" id="IPR004401">
    <property type="entry name" value="YbaB/EbfC"/>
</dbReference>
<proteinExistence type="predicted"/>
<dbReference type="PIRSF" id="PIRSF004555">
    <property type="entry name" value="UCP004555"/>
    <property type="match status" value="1"/>
</dbReference>
<keyword evidence="2" id="KW-1185">Reference proteome</keyword>
<evidence type="ECO:0000313" key="1">
    <source>
        <dbReference type="EMBL" id="TWT51363.1"/>
    </source>
</evidence>
<sequence length="118" mass="12244">MFKGLGNLGNIASMMGSLQSLPQKLEELNERMKSETVTASSGCGRVTVSMNGVGHVQSLKVDPELQGAEMEEAIVDATNAAGAAAKQLFASAMSHMTQEMDLNLPGMDNILSSLTGGG</sequence>
<dbReference type="AlphaFoldDB" id="A0A5C5WMY3"/>
<dbReference type="OrthoDB" id="288497at2"/>
<name>A0A5C5WMY3_9BACT</name>
<accession>A0A5C5WMY3</accession>
<dbReference type="Pfam" id="PF02575">
    <property type="entry name" value="YbaB_DNA_bd"/>
    <property type="match status" value="1"/>
</dbReference>
<gene>
    <name evidence="1" type="ORF">Pla22_41400</name>
</gene>
<reference evidence="1 2" key="1">
    <citation type="submission" date="2019-02" db="EMBL/GenBank/DDBJ databases">
        <title>Deep-cultivation of Planctomycetes and their phenomic and genomic characterization uncovers novel biology.</title>
        <authorList>
            <person name="Wiegand S."/>
            <person name="Jogler M."/>
            <person name="Boedeker C."/>
            <person name="Pinto D."/>
            <person name="Vollmers J."/>
            <person name="Rivas-Marin E."/>
            <person name="Kohn T."/>
            <person name="Peeters S.H."/>
            <person name="Heuer A."/>
            <person name="Rast P."/>
            <person name="Oberbeckmann S."/>
            <person name="Bunk B."/>
            <person name="Jeske O."/>
            <person name="Meyerdierks A."/>
            <person name="Storesund J.E."/>
            <person name="Kallscheuer N."/>
            <person name="Luecker S."/>
            <person name="Lage O.M."/>
            <person name="Pohl T."/>
            <person name="Merkel B.J."/>
            <person name="Hornburger P."/>
            <person name="Mueller R.-W."/>
            <person name="Bruemmer F."/>
            <person name="Labrenz M."/>
            <person name="Spormann A.M."/>
            <person name="Op Den Camp H."/>
            <person name="Overmann J."/>
            <person name="Amann R."/>
            <person name="Jetten M.S.M."/>
            <person name="Mascher T."/>
            <person name="Medema M.H."/>
            <person name="Devos D.P."/>
            <person name="Kaster A.-K."/>
            <person name="Ovreas L."/>
            <person name="Rohde M."/>
            <person name="Galperin M.Y."/>
            <person name="Jogler C."/>
        </authorList>
    </citation>
    <scope>NUCLEOTIDE SEQUENCE [LARGE SCALE GENOMIC DNA]</scope>
    <source>
        <strain evidence="1 2">Pla22</strain>
    </source>
</reference>
<dbReference type="SUPFAM" id="SSF82607">
    <property type="entry name" value="YbaB-like"/>
    <property type="match status" value="1"/>
</dbReference>
<organism evidence="1 2">
    <name type="scientific">Rubripirellula amarantea</name>
    <dbReference type="NCBI Taxonomy" id="2527999"/>
    <lineage>
        <taxon>Bacteria</taxon>
        <taxon>Pseudomonadati</taxon>
        <taxon>Planctomycetota</taxon>
        <taxon>Planctomycetia</taxon>
        <taxon>Pirellulales</taxon>
        <taxon>Pirellulaceae</taxon>
        <taxon>Rubripirellula</taxon>
    </lineage>
</organism>